<dbReference type="eggNOG" id="COG1280">
    <property type="taxonomic scope" value="Bacteria"/>
</dbReference>
<feature type="transmembrane region" description="Helical" evidence="6">
    <location>
        <begin position="72"/>
        <end position="91"/>
    </location>
</feature>
<feature type="transmembrane region" description="Helical" evidence="6">
    <location>
        <begin position="97"/>
        <end position="114"/>
    </location>
</feature>
<evidence type="ECO:0000313" key="7">
    <source>
        <dbReference type="EMBL" id="EHH13348.1"/>
    </source>
</evidence>
<keyword evidence="8" id="KW-1185">Reference proteome</keyword>
<dbReference type="GO" id="GO:0015171">
    <property type="term" value="F:amino acid transmembrane transporter activity"/>
    <property type="evidence" value="ECO:0007669"/>
    <property type="project" value="TreeGrafter"/>
</dbReference>
<evidence type="ECO:0000256" key="5">
    <source>
        <dbReference type="ARBA" id="ARBA00023136"/>
    </source>
</evidence>
<dbReference type="PATRIC" id="fig|1082933.3.peg.715"/>
<evidence type="ECO:0000256" key="1">
    <source>
        <dbReference type="ARBA" id="ARBA00004651"/>
    </source>
</evidence>
<dbReference type="InterPro" id="IPR001123">
    <property type="entry name" value="LeuE-type"/>
</dbReference>
<protein>
    <recommendedName>
        <fullName evidence="9">Lysine exporter protein LysE/YggA</fullName>
    </recommendedName>
</protein>
<proteinExistence type="predicted"/>
<feature type="transmembrane region" description="Helical" evidence="6">
    <location>
        <begin position="32"/>
        <end position="60"/>
    </location>
</feature>
<dbReference type="AlphaFoldDB" id="G6Y4C5"/>
<evidence type="ECO:0000256" key="6">
    <source>
        <dbReference type="SAM" id="Phobius"/>
    </source>
</evidence>
<dbReference type="PANTHER" id="PTHR30086:SF20">
    <property type="entry name" value="ARGININE EXPORTER PROTEIN ARGO-RELATED"/>
    <property type="match status" value="1"/>
</dbReference>
<keyword evidence="4 6" id="KW-1133">Transmembrane helix</keyword>
<keyword evidence="3 6" id="KW-0812">Transmembrane</keyword>
<evidence type="ECO:0008006" key="9">
    <source>
        <dbReference type="Google" id="ProtNLM"/>
    </source>
</evidence>
<keyword evidence="2" id="KW-1003">Cell membrane</keyword>
<dbReference type="GO" id="GO:0005886">
    <property type="term" value="C:plasma membrane"/>
    <property type="evidence" value="ECO:0007669"/>
    <property type="project" value="UniProtKB-SubCell"/>
</dbReference>
<dbReference type="Proteomes" id="UP000002949">
    <property type="component" value="Unassembled WGS sequence"/>
</dbReference>
<gene>
    <name evidence="7" type="ORF">MEA186_03919</name>
</gene>
<sequence length="214" mass="22083">MPPVIAFSHRGKMREAEMAGEVLSHTQQWQQLLALVLAATVVMGSPGPATISVTAVGAAFGLRDSLRYASGVIVGTIAVLLVVATGIMAVLASMPRLAPLLAIASAAYILYLAYKIGTAPPLAARESGADRPTFLGGFLLAVANPKAYVAIAAVLAGASSGAGDLGIPARLAVLASMIVAIHALWLLAGRHSPASCASRWLRGSSIWCSRQRWC</sequence>
<dbReference type="PANTHER" id="PTHR30086">
    <property type="entry name" value="ARGININE EXPORTER PROTEIN ARGO"/>
    <property type="match status" value="1"/>
</dbReference>
<evidence type="ECO:0000256" key="4">
    <source>
        <dbReference type="ARBA" id="ARBA00022989"/>
    </source>
</evidence>
<dbReference type="Pfam" id="PF01810">
    <property type="entry name" value="LysE"/>
    <property type="match status" value="1"/>
</dbReference>
<dbReference type="EMBL" id="AGSN01000052">
    <property type="protein sequence ID" value="EHH13348.1"/>
    <property type="molecule type" value="Genomic_DNA"/>
</dbReference>
<evidence type="ECO:0000256" key="2">
    <source>
        <dbReference type="ARBA" id="ARBA00022475"/>
    </source>
</evidence>
<evidence type="ECO:0000313" key="8">
    <source>
        <dbReference type="Proteomes" id="UP000002949"/>
    </source>
</evidence>
<evidence type="ECO:0000256" key="3">
    <source>
        <dbReference type="ARBA" id="ARBA00022692"/>
    </source>
</evidence>
<accession>G6Y4C5</accession>
<feature type="transmembrane region" description="Helical" evidence="6">
    <location>
        <begin position="134"/>
        <end position="155"/>
    </location>
</feature>
<comment type="subcellular location">
    <subcellularLocation>
        <location evidence="1">Cell membrane</location>
        <topology evidence="1">Multi-pass membrane protein</topology>
    </subcellularLocation>
</comment>
<organism evidence="7 8">
    <name type="scientific">Mesorhizobium amorphae CCNWGS0123</name>
    <dbReference type="NCBI Taxonomy" id="1082933"/>
    <lineage>
        <taxon>Bacteria</taxon>
        <taxon>Pseudomonadati</taxon>
        <taxon>Pseudomonadota</taxon>
        <taxon>Alphaproteobacteria</taxon>
        <taxon>Hyphomicrobiales</taxon>
        <taxon>Phyllobacteriaceae</taxon>
        <taxon>Mesorhizobium</taxon>
    </lineage>
</organism>
<name>G6Y4C5_9HYPH</name>
<reference evidence="7 8" key="1">
    <citation type="journal article" date="2012" name="J. Bacteriol.">
        <title>Draft Genome Sequence of Plant Growth-Promoting Rhizobium Mesorhizobium amorphae, Isolated from Zinc-Lead Mine Tailings.</title>
        <authorList>
            <person name="Hao X."/>
            <person name="Lin Y."/>
            <person name="Johnstone L."/>
            <person name="Baltrus D.A."/>
            <person name="Miller S.J."/>
            <person name="Wei G."/>
            <person name="Rensing C."/>
        </authorList>
    </citation>
    <scope>NUCLEOTIDE SEQUENCE [LARGE SCALE GENOMIC DNA]</scope>
    <source>
        <strain evidence="7 8">CCNWGS0123</strain>
    </source>
</reference>
<feature type="transmembrane region" description="Helical" evidence="6">
    <location>
        <begin position="167"/>
        <end position="188"/>
    </location>
</feature>
<keyword evidence="5 6" id="KW-0472">Membrane</keyword>